<dbReference type="GO" id="GO:0009927">
    <property type="term" value="F:histidine phosphotransfer kinase activity"/>
    <property type="evidence" value="ECO:0007669"/>
    <property type="project" value="TreeGrafter"/>
</dbReference>
<organism evidence="10 11">
    <name type="scientific">Delitschia confertaspora ATCC 74209</name>
    <dbReference type="NCBI Taxonomy" id="1513339"/>
    <lineage>
        <taxon>Eukaryota</taxon>
        <taxon>Fungi</taxon>
        <taxon>Dikarya</taxon>
        <taxon>Ascomycota</taxon>
        <taxon>Pezizomycotina</taxon>
        <taxon>Dothideomycetes</taxon>
        <taxon>Pleosporomycetidae</taxon>
        <taxon>Pleosporales</taxon>
        <taxon>Delitschiaceae</taxon>
        <taxon>Delitschia</taxon>
    </lineage>
</organism>
<reference evidence="10" key="1">
    <citation type="journal article" date="2020" name="Stud. Mycol.">
        <title>101 Dothideomycetes genomes: a test case for predicting lifestyles and emergence of pathogens.</title>
        <authorList>
            <person name="Haridas S."/>
            <person name="Albert R."/>
            <person name="Binder M."/>
            <person name="Bloem J."/>
            <person name="Labutti K."/>
            <person name="Salamov A."/>
            <person name="Andreopoulos B."/>
            <person name="Baker S."/>
            <person name="Barry K."/>
            <person name="Bills G."/>
            <person name="Bluhm B."/>
            <person name="Cannon C."/>
            <person name="Castanera R."/>
            <person name="Culley D."/>
            <person name="Daum C."/>
            <person name="Ezra D."/>
            <person name="Gonzalez J."/>
            <person name="Henrissat B."/>
            <person name="Kuo A."/>
            <person name="Liang C."/>
            <person name="Lipzen A."/>
            <person name="Lutzoni F."/>
            <person name="Magnuson J."/>
            <person name="Mondo S."/>
            <person name="Nolan M."/>
            <person name="Ohm R."/>
            <person name="Pangilinan J."/>
            <person name="Park H.-J."/>
            <person name="Ramirez L."/>
            <person name="Alfaro M."/>
            <person name="Sun H."/>
            <person name="Tritt A."/>
            <person name="Yoshinaga Y."/>
            <person name="Zwiers L.-H."/>
            <person name="Turgeon B."/>
            <person name="Goodwin S."/>
            <person name="Spatafora J."/>
            <person name="Crous P."/>
            <person name="Grigoriev I."/>
        </authorList>
    </citation>
    <scope>NUCLEOTIDE SEQUENCE</scope>
    <source>
        <strain evidence="10">ATCC 74209</strain>
    </source>
</reference>
<feature type="region of interest" description="Disordered" evidence="7">
    <location>
        <begin position="1001"/>
        <end position="1021"/>
    </location>
</feature>
<feature type="compositionally biased region" description="Basic and acidic residues" evidence="7">
    <location>
        <begin position="403"/>
        <end position="413"/>
    </location>
</feature>
<feature type="compositionally biased region" description="Basic and acidic residues" evidence="7">
    <location>
        <begin position="1001"/>
        <end position="1020"/>
    </location>
</feature>
<dbReference type="Pfam" id="PF00512">
    <property type="entry name" value="HisKA"/>
    <property type="match status" value="1"/>
</dbReference>
<evidence type="ECO:0000256" key="4">
    <source>
        <dbReference type="ARBA" id="ARBA00022679"/>
    </source>
</evidence>
<dbReference type="CDD" id="cd00082">
    <property type="entry name" value="HisKA"/>
    <property type="match status" value="1"/>
</dbReference>
<gene>
    <name evidence="10" type="ORF">GQ43DRAFT_460273</name>
</gene>
<dbReference type="InterPro" id="IPR003661">
    <property type="entry name" value="HisK_dim/P_dom"/>
</dbReference>
<feature type="domain" description="Response regulatory" evidence="9">
    <location>
        <begin position="1089"/>
        <end position="1212"/>
    </location>
</feature>
<dbReference type="SMART" id="SM00448">
    <property type="entry name" value="REC"/>
    <property type="match status" value="1"/>
</dbReference>
<evidence type="ECO:0000256" key="1">
    <source>
        <dbReference type="ARBA" id="ARBA00000085"/>
    </source>
</evidence>
<dbReference type="PANTHER" id="PTHR43047">
    <property type="entry name" value="TWO-COMPONENT HISTIDINE PROTEIN KINASE"/>
    <property type="match status" value="1"/>
</dbReference>
<keyword evidence="4" id="KW-0808">Transferase</keyword>
<dbReference type="SUPFAM" id="SSF55874">
    <property type="entry name" value="ATPase domain of HSP90 chaperone/DNA topoisomerase II/histidine kinase"/>
    <property type="match status" value="1"/>
</dbReference>
<dbReference type="Gene3D" id="1.10.287.130">
    <property type="match status" value="1"/>
</dbReference>
<keyword evidence="3 6" id="KW-0597">Phosphoprotein</keyword>
<protein>
    <recommendedName>
        <fullName evidence="2">histidine kinase</fullName>
        <ecNumber evidence="2">2.7.13.3</ecNumber>
    </recommendedName>
</protein>
<dbReference type="PROSITE" id="PS50110">
    <property type="entry name" value="RESPONSE_REGULATORY"/>
    <property type="match status" value="1"/>
</dbReference>
<dbReference type="InterPro" id="IPR011006">
    <property type="entry name" value="CheY-like_superfamily"/>
</dbReference>
<evidence type="ECO:0000313" key="10">
    <source>
        <dbReference type="EMBL" id="KAF2205061.1"/>
    </source>
</evidence>
<sequence>MATSYEIRRAYELRKYLTGDHHAPDPLPSPAHTSLFASYISSSSALGDSIGTVVELAATRLGVFAAFVALTDGQEQHLLAGYKGEISLEETSGDSMGWLGKTDVDKQSWLWLAQQVSATLKRTNADETPVYTLDRLDQNAHTSQLSSVIDAPHLRWYTAVPIVTSLGIDIGYLAVIDGGNHGGLNTAQINYLASLPRKCMKLLESAREKHLRERWLKMNGNLHDFLRNPSLHAEMLEEPPCFQSSGDQGEPGGANHQSPLESKERGRPRGYINPSLGAEAAKTQVQREKGMAKEGEEIERNLSAQAQDEGPATTGMDRRSKSPQKRETTYRRTFRRAAEFLRDALDVEGVLFLDGLIGFHGSLMPDAEPEQELETQLEQQPHKALGQAKPRSSVENTTSAPSDQHENYLQDSSKHVKRVYTSADFQKNVLTSRPGEILGLSHNPDKKPAFLQLSPTTKGLPELDEGYLQEFMEKHAHGMVWYFDKSGLCFSLQGDELVPETEHDELQRLQHSFPGARQIIFHTMTDPVTLKRLAGFFAWTTKDVPVFTDSADHRHIRDFLHMVEAELSRIDTMAAMKQQESFVASVSHELRTPLHGILGAAQFLKETDINSFQRGLIETIDSCGTTLHETLTSVLSYAKINQFERMRDKPRQSGPQESPWALAGKAVNPESERDFHGLYMGANIAALCEEVVSVVEASDSYIKTNGSRDLTVSMEAEYRDNWNFITEPGALRRIALNVIGNAVKYTAHGSVKVSLRTTDLKAEKGGPRSGSEHPTRLVIFACKDTGRGMGKTFVENHLFIPFSQEASVSSSGVGLGMSIVKSLVSLLGGEIQVSSEVNQGTEVQVRIPMMIGSSDPKTSQPSELRFEDDVRRLRQRELSVVVHGFPEEQASTLRSYLVDWFGCRILSVDEDSSVDITIVDEGEQEITGEFFKTAPKYGKRGVLLSVTHAKMTKPLIMTEGYNIWERVPRPLGPNNFSKALTTCMRKLDEFRKSGKASVEERKVEEVDETGKLEPIGDRQPDLWTQLPNDHDGPLPKPFIQPLSEEMTLETDGAVNVTNPIQSLSAQQGRACFKDKDENVDESSRPRKPRVLIVEDNAINLQLLKVLIQKRSLCRSLETAMNGQIAVDCVKNAEEGFDIVFMDISMPVMDGLEATRRIRALEKEGMRERAVIVALTGLASGKDEENAFQAGVDLFVTKPVQFNKLVVIFEEWGRGELRSEEEGVE</sequence>
<evidence type="ECO:0000259" key="8">
    <source>
        <dbReference type="PROSITE" id="PS50109"/>
    </source>
</evidence>
<dbReference type="GO" id="GO:0000155">
    <property type="term" value="F:phosphorelay sensor kinase activity"/>
    <property type="evidence" value="ECO:0007669"/>
    <property type="project" value="InterPro"/>
</dbReference>
<feature type="compositionally biased region" description="Basic and acidic residues" evidence="7">
    <location>
        <begin position="316"/>
        <end position="329"/>
    </location>
</feature>
<feature type="region of interest" description="Disordered" evidence="7">
    <location>
        <begin position="239"/>
        <end position="329"/>
    </location>
</feature>
<feature type="compositionally biased region" description="Basic and acidic residues" evidence="7">
    <location>
        <begin position="285"/>
        <end position="300"/>
    </location>
</feature>
<accession>A0A9P4JVD8</accession>
<dbReference type="InterPro" id="IPR004358">
    <property type="entry name" value="Sig_transdc_His_kin-like_C"/>
</dbReference>
<dbReference type="InterPro" id="IPR036097">
    <property type="entry name" value="HisK_dim/P_sf"/>
</dbReference>
<dbReference type="SMART" id="SM00388">
    <property type="entry name" value="HisKA"/>
    <property type="match status" value="1"/>
</dbReference>
<feature type="domain" description="Histidine kinase" evidence="8">
    <location>
        <begin position="585"/>
        <end position="851"/>
    </location>
</feature>
<dbReference type="CDD" id="cd17546">
    <property type="entry name" value="REC_hyHK_CKI1_RcsC-like"/>
    <property type="match status" value="1"/>
</dbReference>
<feature type="region of interest" description="Disordered" evidence="7">
    <location>
        <begin position="1066"/>
        <end position="1085"/>
    </location>
</feature>
<dbReference type="SUPFAM" id="SSF52172">
    <property type="entry name" value="CheY-like"/>
    <property type="match status" value="1"/>
</dbReference>
<dbReference type="PRINTS" id="PR00344">
    <property type="entry name" value="BCTRLSENSOR"/>
</dbReference>
<dbReference type="InterPro" id="IPR036890">
    <property type="entry name" value="HATPase_C_sf"/>
</dbReference>
<dbReference type="PROSITE" id="PS50109">
    <property type="entry name" value="HIS_KIN"/>
    <property type="match status" value="1"/>
</dbReference>
<dbReference type="AlphaFoldDB" id="A0A9P4JVD8"/>
<dbReference type="EMBL" id="ML993863">
    <property type="protein sequence ID" value="KAF2205061.1"/>
    <property type="molecule type" value="Genomic_DNA"/>
</dbReference>
<dbReference type="GO" id="GO:0005886">
    <property type="term" value="C:plasma membrane"/>
    <property type="evidence" value="ECO:0007669"/>
    <property type="project" value="TreeGrafter"/>
</dbReference>
<name>A0A9P4JVD8_9PLEO</name>
<feature type="compositionally biased region" description="Polar residues" evidence="7">
    <location>
        <begin position="393"/>
        <end position="402"/>
    </location>
</feature>
<comment type="catalytic activity">
    <reaction evidence="1">
        <text>ATP + protein L-histidine = ADP + protein N-phospho-L-histidine.</text>
        <dbReference type="EC" id="2.7.13.3"/>
    </reaction>
</comment>
<evidence type="ECO:0000256" key="7">
    <source>
        <dbReference type="SAM" id="MobiDB-lite"/>
    </source>
</evidence>
<dbReference type="Gene3D" id="3.30.565.10">
    <property type="entry name" value="Histidine kinase-like ATPase, C-terminal domain"/>
    <property type="match status" value="1"/>
</dbReference>
<evidence type="ECO:0000256" key="5">
    <source>
        <dbReference type="ARBA" id="ARBA00022777"/>
    </source>
</evidence>
<dbReference type="PANTHER" id="PTHR43047:SF72">
    <property type="entry name" value="OSMOSENSING HISTIDINE PROTEIN KINASE SLN1"/>
    <property type="match status" value="1"/>
</dbReference>
<keyword evidence="5" id="KW-0418">Kinase</keyword>
<comment type="caution">
    <text evidence="10">The sequence shown here is derived from an EMBL/GenBank/DDBJ whole genome shotgun (WGS) entry which is preliminary data.</text>
</comment>
<dbReference type="InterPro" id="IPR005467">
    <property type="entry name" value="His_kinase_dom"/>
</dbReference>
<evidence type="ECO:0000256" key="3">
    <source>
        <dbReference type="ARBA" id="ARBA00022553"/>
    </source>
</evidence>
<evidence type="ECO:0000256" key="6">
    <source>
        <dbReference type="PROSITE-ProRule" id="PRU00169"/>
    </source>
</evidence>
<proteinExistence type="predicted"/>
<dbReference type="SUPFAM" id="SSF47384">
    <property type="entry name" value="Homodimeric domain of signal transducing histidine kinase"/>
    <property type="match status" value="1"/>
</dbReference>
<evidence type="ECO:0000256" key="2">
    <source>
        <dbReference type="ARBA" id="ARBA00012438"/>
    </source>
</evidence>
<feature type="region of interest" description="Disordered" evidence="7">
    <location>
        <begin position="367"/>
        <end position="413"/>
    </location>
</feature>
<dbReference type="Pfam" id="PF02518">
    <property type="entry name" value="HATPase_c"/>
    <property type="match status" value="1"/>
</dbReference>
<dbReference type="SMART" id="SM00387">
    <property type="entry name" value="HATPase_c"/>
    <property type="match status" value="1"/>
</dbReference>
<dbReference type="InterPro" id="IPR003594">
    <property type="entry name" value="HATPase_dom"/>
</dbReference>
<dbReference type="Gene3D" id="3.40.50.2300">
    <property type="match status" value="1"/>
</dbReference>
<dbReference type="OrthoDB" id="60033at2759"/>
<dbReference type="InterPro" id="IPR001789">
    <property type="entry name" value="Sig_transdc_resp-reg_receiver"/>
</dbReference>
<keyword evidence="11" id="KW-1185">Reference proteome</keyword>
<evidence type="ECO:0000259" key="9">
    <source>
        <dbReference type="PROSITE" id="PS50110"/>
    </source>
</evidence>
<dbReference type="Pfam" id="PF00072">
    <property type="entry name" value="Response_reg"/>
    <property type="match status" value="1"/>
</dbReference>
<feature type="compositionally biased region" description="Basic and acidic residues" evidence="7">
    <location>
        <begin position="1071"/>
        <end position="1084"/>
    </location>
</feature>
<feature type="modified residue" description="4-aspartylphosphate" evidence="6">
    <location>
        <position position="1142"/>
    </location>
</feature>
<evidence type="ECO:0000313" key="11">
    <source>
        <dbReference type="Proteomes" id="UP000799536"/>
    </source>
</evidence>
<dbReference type="EC" id="2.7.13.3" evidence="2"/>
<dbReference type="Proteomes" id="UP000799536">
    <property type="component" value="Unassembled WGS sequence"/>
</dbReference>